<reference evidence="6" key="2">
    <citation type="journal article" date="2008" name="Nucleic Acids Res.">
        <title>The rice annotation project database (RAP-DB): 2008 update.</title>
        <authorList>
            <consortium name="The rice annotation project (RAP)"/>
        </authorList>
    </citation>
    <scope>GENOME REANNOTATION</scope>
    <source>
        <strain evidence="6">cv. Nipponbare</strain>
    </source>
</reference>
<dbReference type="GO" id="GO:0016887">
    <property type="term" value="F:ATP hydrolysis activity"/>
    <property type="evidence" value="ECO:0007669"/>
    <property type="project" value="RHEA"/>
</dbReference>
<dbReference type="Gene3D" id="2.40.50.140">
    <property type="entry name" value="Nucleic acid-binding proteins"/>
    <property type="match status" value="2"/>
</dbReference>
<feature type="domain" description="DNA helicase Pif1-like DEAD-box helicase" evidence="3">
    <location>
        <begin position="496"/>
        <end position="579"/>
    </location>
</feature>
<comment type="cofactor">
    <cofactor evidence="1">
        <name>Mg(2+)</name>
        <dbReference type="ChEBI" id="CHEBI:18420"/>
    </cofactor>
</comment>
<evidence type="ECO:0000313" key="6">
    <source>
        <dbReference type="Proteomes" id="UP000000763"/>
    </source>
</evidence>
<evidence type="ECO:0000313" key="5">
    <source>
        <dbReference type="EMBL" id="AAM08544.1"/>
    </source>
</evidence>
<dbReference type="PANTHER" id="PTHR10492:SF90">
    <property type="entry name" value="ATP-DEPENDENT DNA HELICASE"/>
    <property type="match status" value="1"/>
</dbReference>
<dbReference type="SUPFAM" id="SSF52540">
    <property type="entry name" value="P-loop containing nucleoside triphosphate hydrolases"/>
    <property type="match status" value="1"/>
</dbReference>
<organism evidence="5 6">
    <name type="scientific">Oryza sativa subsp. japonica</name>
    <name type="common">Rice</name>
    <dbReference type="NCBI Taxonomy" id="39947"/>
    <lineage>
        <taxon>Eukaryota</taxon>
        <taxon>Viridiplantae</taxon>
        <taxon>Streptophyta</taxon>
        <taxon>Embryophyta</taxon>
        <taxon>Tracheophyta</taxon>
        <taxon>Spermatophyta</taxon>
        <taxon>Magnoliopsida</taxon>
        <taxon>Liliopsida</taxon>
        <taxon>Poales</taxon>
        <taxon>Poaceae</taxon>
        <taxon>BOP clade</taxon>
        <taxon>Oryzoideae</taxon>
        <taxon>Oryzeae</taxon>
        <taxon>Oryzinae</taxon>
        <taxon>Oryza</taxon>
        <taxon>Oryza sativa</taxon>
    </lineage>
</organism>
<keyword evidence="1" id="KW-0067">ATP-binding</keyword>
<keyword evidence="1" id="KW-0234">DNA repair</keyword>
<dbReference type="GO" id="GO:0006310">
    <property type="term" value="P:DNA recombination"/>
    <property type="evidence" value="ECO:0007669"/>
    <property type="project" value="UniProtKB-KW"/>
</dbReference>
<dbReference type="EMBL" id="AC079935">
    <property type="protein sequence ID" value="AAM08544.1"/>
    <property type="molecule type" value="Genomic_DNA"/>
</dbReference>
<reference evidence="6" key="1">
    <citation type="journal article" date="2005" name="Nature">
        <title>The map-based sequence of the rice genome.</title>
        <authorList>
            <consortium name="International rice genome sequencing project (IRGSP)"/>
            <person name="Matsumoto T."/>
            <person name="Wu J."/>
            <person name="Kanamori H."/>
            <person name="Katayose Y."/>
            <person name="Fujisawa M."/>
            <person name="Namiki N."/>
            <person name="Mizuno H."/>
            <person name="Yamamoto K."/>
            <person name="Antonio B.A."/>
            <person name="Baba T."/>
            <person name="Sakata K."/>
            <person name="Nagamura Y."/>
            <person name="Aoki H."/>
            <person name="Arikawa K."/>
            <person name="Arita K."/>
            <person name="Bito T."/>
            <person name="Chiden Y."/>
            <person name="Fujitsuka N."/>
            <person name="Fukunaka R."/>
            <person name="Hamada M."/>
            <person name="Harada C."/>
            <person name="Hayashi A."/>
            <person name="Hijishita S."/>
            <person name="Honda M."/>
            <person name="Hosokawa S."/>
            <person name="Ichikawa Y."/>
            <person name="Idonuma A."/>
            <person name="Iijima M."/>
            <person name="Ikeda M."/>
            <person name="Ikeno M."/>
            <person name="Ito K."/>
            <person name="Ito S."/>
            <person name="Ito T."/>
            <person name="Ito Y."/>
            <person name="Ito Y."/>
            <person name="Iwabuchi A."/>
            <person name="Kamiya K."/>
            <person name="Karasawa W."/>
            <person name="Kurita K."/>
            <person name="Katagiri S."/>
            <person name="Kikuta A."/>
            <person name="Kobayashi H."/>
            <person name="Kobayashi N."/>
            <person name="Machita K."/>
            <person name="Maehara T."/>
            <person name="Masukawa M."/>
            <person name="Mizubayashi T."/>
            <person name="Mukai Y."/>
            <person name="Nagasaki H."/>
            <person name="Nagata Y."/>
            <person name="Naito S."/>
            <person name="Nakashima M."/>
            <person name="Nakama Y."/>
            <person name="Nakamichi Y."/>
            <person name="Nakamura M."/>
            <person name="Meguro A."/>
            <person name="Negishi M."/>
            <person name="Ohta I."/>
            <person name="Ohta T."/>
            <person name="Okamoto M."/>
            <person name="Ono N."/>
            <person name="Saji S."/>
            <person name="Sakaguchi M."/>
            <person name="Sakai K."/>
            <person name="Shibata M."/>
            <person name="Shimokawa T."/>
            <person name="Song J."/>
            <person name="Takazaki Y."/>
            <person name="Terasawa K."/>
            <person name="Tsugane M."/>
            <person name="Tsuji K."/>
            <person name="Ueda S."/>
            <person name="Waki K."/>
            <person name="Yamagata H."/>
            <person name="Yamamoto M."/>
            <person name="Yamamoto S."/>
            <person name="Yamane H."/>
            <person name="Yoshiki S."/>
            <person name="Yoshihara R."/>
            <person name="Yukawa K."/>
            <person name="Zhong H."/>
            <person name="Yano M."/>
            <person name="Yuan Q."/>
            <person name="Ouyang S."/>
            <person name="Liu J."/>
            <person name="Jones K.M."/>
            <person name="Gansberger K."/>
            <person name="Moffat K."/>
            <person name="Hill J."/>
            <person name="Bera J."/>
            <person name="Fadrosh D."/>
            <person name="Jin S."/>
            <person name="Johri S."/>
            <person name="Kim M."/>
            <person name="Overton L."/>
            <person name="Reardon M."/>
            <person name="Tsitrin T."/>
            <person name="Vuong H."/>
            <person name="Weaver B."/>
            <person name="Ciecko A."/>
            <person name="Tallon L."/>
            <person name="Jackson J."/>
            <person name="Pai G."/>
            <person name="Aken S.V."/>
            <person name="Utterback T."/>
            <person name="Reidmuller S."/>
            <person name="Feldblyum T."/>
            <person name="Hsiao J."/>
            <person name="Zismann V."/>
            <person name="Iobst S."/>
            <person name="de Vazeille A.R."/>
            <person name="Buell C.R."/>
            <person name="Ying K."/>
            <person name="Li Y."/>
            <person name="Lu T."/>
            <person name="Huang Y."/>
            <person name="Zhao Q."/>
            <person name="Feng Q."/>
            <person name="Zhang L."/>
            <person name="Zhu J."/>
            <person name="Weng Q."/>
            <person name="Mu J."/>
            <person name="Lu Y."/>
            <person name="Fan D."/>
            <person name="Liu Y."/>
            <person name="Guan J."/>
            <person name="Zhang Y."/>
            <person name="Yu S."/>
            <person name="Liu X."/>
            <person name="Zhang Y."/>
            <person name="Hong G."/>
            <person name="Han B."/>
            <person name="Choisne N."/>
            <person name="Demange N."/>
            <person name="Orjeda G."/>
            <person name="Samain S."/>
            <person name="Cattolico L."/>
            <person name="Pelletier E."/>
            <person name="Couloux A."/>
            <person name="Segurens B."/>
            <person name="Wincker P."/>
            <person name="D'Hont A."/>
            <person name="Scarpelli C."/>
            <person name="Weissenbach J."/>
            <person name="Salanoubat M."/>
            <person name="Quetier F."/>
            <person name="Yu Y."/>
            <person name="Kim H.R."/>
            <person name="Rambo T."/>
            <person name="Currie J."/>
            <person name="Collura K."/>
            <person name="Luo M."/>
            <person name="Yang T."/>
            <person name="Ammiraju J.S.S."/>
            <person name="Engler F."/>
            <person name="Soderlund C."/>
            <person name="Wing R.A."/>
            <person name="Palmer L.E."/>
            <person name="de la Bastide M."/>
            <person name="Spiegel L."/>
            <person name="Nascimento L."/>
            <person name="Zutavern T."/>
            <person name="O'Shaughnessy A."/>
            <person name="Dike S."/>
            <person name="Dedhia N."/>
            <person name="Preston R."/>
            <person name="Balija V."/>
            <person name="McCombie W.R."/>
            <person name="Chow T."/>
            <person name="Chen H."/>
            <person name="Chung M."/>
            <person name="Chen C."/>
            <person name="Shaw J."/>
            <person name="Wu H."/>
            <person name="Hsiao K."/>
            <person name="Chao Y."/>
            <person name="Chu M."/>
            <person name="Cheng C."/>
            <person name="Hour A."/>
            <person name="Lee P."/>
            <person name="Lin S."/>
            <person name="Lin Y."/>
            <person name="Liou J."/>
            <person name="Liu S."/>
            <person name="Hsing Y."/>
            <person name="Raghuvanshi S."/>
            <person name="Mohanty A."/>
            <person name="Bharti A.K."/>
            <person name="Gaur A."/>
            <person name="Gupta V."/>
            <person name="Kumar D."/>
            <person name="Ravi V."/>
            <person name="Vij S."/>
            <person name="Kapur A."/>
            <person name="Khurana P."/>
            <person name="Khurana P."/>
            <person name="Khurana J.P."/>
            <person name="Tyagi A.K."/>
            <person name="Gaikwad K."/>
            <person name="Singh A."/>
            <person name="Dalal V."/>
            <person name="Srivastava S."/>
            <person name="Dixit A."/>
            <person name="Pal A.K."/>
            <person name="Ghazi I.A."/>
            <person name="Yadav M."/>
            <person name="Pandit A."/>
            <person name="Bhargava A."/>
            <person name="Sureshbabu K."/>
            <person name="Batra K."/>
            <person name="Sharma T.R."/>
            <person name="Mohapatra T."/>
            <person name="Singh N.K."/>
            <person name="Messing J."/>
            <person name="Nelson A.B."/>
            <person name="Fuks G."/>
            <person name="Kavchok S."/>
            <person name="Keizer G."/>
            <person name="Linton E."/>
            <person name="Llaca V."/>
            <person name="Song R."/>
            <person name="Tanyolac B."/>
            <person name="Young S."/>
            <person name="Ho-Il K."/>
            <person name="Hahn J.H."/>
            <person name="Sangsakoo G."/>
            <person name="Vanavichit A."/>
            <person name="de Mattos Luiz.A.T."/>
            <person name="Zimmer P.D."/>
            <person name="Malone G."/>
            <person name="Dellagostin O."/>
            <person name="de Oliveira A.C."/>
            <person name="Bevan M."/>
            <person name="Bancroft I."/>
            <person name="Minx P."/>
            <person name="Cordum H."/>
            <person name="Wilson R."/>
            <person name="Cheng Z."/>
            <person name="Jin W."/>
            <person name="Jiang J."/>
            <person name="Leong S.A."/>
            <person name="Iwama H."/>
            <person name="Gojobori T."/>
            <person name="Itoh T."/>
            <person name="Niimura Y."/>
            <person name="Fujii Y."/>
            <person name="Habara T."/>
            <person name="Sakai H."/>
            <person name="Sato Y."/>
            <person name="Wilson G."/>
            <person name="Kumar K."/>
            <person name="McCouch S."/>
            <person name="Juretic N."/>
            <person name="Hoen D."/>
            <person name="Wright S."/>
            <person name="Bruskiewich R."/>
            <person name="Bureau T."/>
            <person name="Miyao A."/>
            <person name="Hirochika H."/>
            <person name="Nishikawa T."/>
            <person name="Kadowaki K."/>
            <person name="Sugiura M."/>
            <person name="Burr B."/>
            <person name="Sasaki T."/>
        </authorList>
    </citation>
    <scope>NUCLEOTIDE SEQUENCE [LARGE SCALE GENOMIC DNA]</scope>
    <source>
        <strain evidence="6">cv. Nipponbare</strain>
    </source>
</reference>
<dbReference type="Pfam" id="PF05970">
    <property type="entry name" value="PIF1"/>
    <property type="match status" value="1"/>
</dbReference>
<comment type="catalytic activity">
    <reaction evidence="1">
        <text>ATP + H2O = ADP + phosphate + H(+)</text>
        <dbReference type="Rhea" id="RHEA:13065"/>
        <dbReference type="ChEBI" id="CHEBI:15377"/>
        <dbReference type="ChEBI" id="CHEBI:15378"/>
        <dbReference type="ChEBI" id="CHEBI:30616"/>
        <dbReference type="ChEBI" id="CHEBI:43474"/>
        <dbReference type="ChEBI" id="CHEBI:456216"/>
        <dbReference type="EC" id="5.6.2.3"/>
    </reaction>
</comment>
<dbReference type="InterPro" id="IPR047192">
    <property type="entry name" value="Euk_RPA1_DBD_C"/>
</dbReference>
<dbReference type="CDD" id="cd04476">
    <property type="entry name" value="RPA1_DBD_C"/>
    <property type="match status" value="1"/>
</dbReference>
<sequence>MEQASEDDGTSSSIDLESSSEVIKSSNIGPLLHVVLYTVEFQKRGLPRYALVDEFMIHGPCGNQNRACPCMKKGECSKHFPKSFQEETMMDEFGFTIYKRRNNGRYVVKNGIKLYNRWVVPYNLELLKKYQAHINVEWCNKSNMIKYLFKYVTKGADRTKAFFEISGNASNKTSESSTSPRNEIQECIDARFLSTCESHWRAFELDIHYRMPSVERLTVHLPNMNFVRYKKGSDLQSLLSSPAVKKTLLTEWFEANRKYSSAHTLTYCDFPREWTWDGSSCSWRPRTPCEKIGRMYYVSPVSDELYYLQMLLMILKGAMSYADVRTYDGVVYPTFKQACEARGLLESDNECHLLFDEAIVYASSGQLRQLFVTVVMFCSVGNVQSLFENYWTYFTDDIQRRVRTALSNPSYIIPSDRLLSLLMKELHTVFSNSGGSIDDYDLPRAAIYSDDIVGNRMVDEELAPDAAALASEANLNIPRLNTDQRKFFDTIIQRTPSNSIVPFGGKVIILGGDFRQILPVIRKGSRASIVDASITNSPLWRHVTLLRLTINMRLLHGDLGEQGCRDLKDFSDWVLVLGDEPTWVDIPDDLLIKTSGDKIKAIIDEVFPRFIDNYTNHCYLACRAIVCPNNSTDDQINDSIVDMIPSEPKEYLSCDTISKSSEHLPDFDILYPPEFLNSINVNNFPSHKLVLKKGVTIMLLRNLNQSMGLCNGTRSTSREGIRILIEDEDEVCCSQTRNVVYHEVLEAVSSMMGELQIASLELGDGNPTLRIRISWLWEYHDQNDETNLHHIGLVLVDQKKFKPLITEGKVYLLTYYRVKPCTKHYWPVDNKLAITFTWWSTVEECVDVPDNFAQYAYSLTPFNELRSLVDRKDSFTGNVSLSGNSACKWYINIDTPDAKSLAASVEGSYEPIKWLDLPAGPAAHNNGEEKTIAEIRELHPFKFKTTKPYGSTYRCGNNKCPPVVSASPRFKLSVIAGGHIADTTFIVFGRLAQRLIGRSVDALVMENPTGKDHIPREITDLLEKEFVWNVSFTENTISSGIVAFQVNRIIKGGQNYSLALLQSPSGSQASSVVPSMALSPAASQDVSVGQHTETETPSVGFTDAQLALVSPSTGTQEDKNIDNEFASKTPGEDVAADNEDYDQDDEHLSLTQKAPDSAAKSTISKAYKKRPRPSPGTGAAKKLFKDNDAGGTDDAAGSSNMEHNQDREVTRPITQPSTYVKKRPLAAAKFSNRKETSQLLADIIYQNAIVVRVHGAGNPTTTQISAMLGFVCDCQVDDFALLPFRHRIYITIFMDHDQQEEQYEKALNQKTYTFRTTKLEFQPFKMNFDSTISPLRQRVILALEGVPPEQWNKEAIIELLDNCCRIEELYEEHHIQDLSMFRLAAWTTNCDLIPKIIEWNIDTNQPGQQSTDLN</sequence>
<feature type="compositionally biased region" description="Polar residues" evidence="2">
    <location>
        <begin position="1084"/>
        <end position="1099"/>
    </location>
</feature>
<dbReference type="SUPFAM" id="SSF50249">
    <property type="entry name" value="Nucleic acid-binding proteins"/>
    <property type="match status" value="2"/>
</dbReference>
<evidence type="ECO:0000256" key="2">
    <source>
        <dbReference type="SAM" id="MobiDB-lite"/>
    </source>
</evidence>
<proteinExistence type="inferred from homology"/>
<keyword evidence="1" id="KW-0347">Helicase</keyword>
<dbReference type="CDD" id="cd04480">
    <property type="entry name" value="RPA1_DBD_A_like"/>
    <property type="match status" value="1"/>
</dbReference>
<evidence type="ECO:0000259" key="3">
    <source>
        <dbReference type="Pfam" id="PF05970"/>
    </source>
</evidence>
<dbReference type="EC" id="5.6.2.3" evidence="1"/>
<dbReference type="InterPro" id="IPR010285">
    <property type="entry name" value="DNA_helicase_pif1-like_DEAD"/>
</dbReference>
<dbReference type="InterPro" id="IPR049163">
    <property type="entry name" value="Pif1-like_2B_dom"/>
</dbReference>
<gene>
    <name evidence="5" type="ORF">OSJNBa0095C06.16</name>
</gene>
<feature type="domain" description="DNA helicase Pif1-like 2B" evidence="4">
    <location>
        <begin position="674"/>
        <end position="714"/>
    </location>
</feature>
<dbReference type="GO" id="GO:0005524">
    <property type="term" value="F:ATP binding"/>
    <property type="evidence" value="ECO:0007669"/>
    <property type="project" value="UniProtKB-KW"/>
</dbReference>
<comment type="similarity">
    <text evidence="1">Belongs to the helicase family.</text>
</comment>
<protein>
    <recommendedName>
        <fullName evidence="1">ATP-dependent DNA helicase</fullName>
        <ecNumber evidence="1">5.6.2.3</ecNumber>
    </recommendedName>
</protein>
<keyword evidence="1" id="KW-0227">DNA damage</keyword>
<dbReference type="GO" id="GO:0043139">
    <property type="term" value="F:5'-3' DNA helicase activity"/>
    <property type="evidence" value="ECO:0007669"/>
    <property type="project" value="UniProtKB-EC"/>
</dbReference>
<keyword evidence="1" id="KW-0547">Nucleotide-binding</keyword>
<dbReference type="GO" id="GO:0006281">
    <property type="term" value="P:DNA repair"/>
    <property type="evidence" value="ECO:0007669"/>
    <property type="project" value="UniProtKB-KW"/>
</dbReference>
<feature type="compositionally biased region" description="Acidic residues" evidence="2">
    <location>
        <begin position="1134"/>
        <end position="1145"/>
    </location>
</feature>
<name>A0A5S6RBE1_ORYSJ</name>
<dbReference type="InterPro" id="IPR027417">
    <property type="entry name" value="P-loop_NTPase"/>
</dbReference>
<accession>A0A5S6RBE1</accession>
<dbReference type="Proteomes" id="UP000000763">
    <property type="component" value="Chromosome 10"/>
</dbReference>
<dbReference type="InterPro" id="IPR012340">
    <property type="entry name" value="NA-bd_OB-fold"/>
</dbReference>
<dbReference type="Pfam" id="PF21530">
    <property type="entry name" value="Pif1_2B_dom"/>
    <property type="match status" value="1"/>
</dbReference>
<keyword evidence="1" id="KW-0378">Hydrolase</keyword>
<keyword evidence="1" id="KW-0233">DNA recombination</keyword>
<feature type="compositionally biased region" description="Polar residues" evidence="2">
    <location>
        <begin position="1149"/>
        <end position="1164"/>
    </location>
</feature>
<feature type="region of interest" description="Disordered" evidence="2">
    <location>
        <begin position="1110"/>
        <end position="1218"/>
    </location>
</feature>
<dbReference type="GO" id="GO:0000723">
    <property type="term" value="P:telomere maintenance"/>
    <property type="evidence" value="ECO:0007669"/>
    <property type="project" value="InterPro"/>
</dbReference>
<feature type="region of interest" description="Disordered" evidence="2">
    <location>
        <begin position="1084"/>
        <end position="1103"/>
    </location>
</feature>
<evidence type="ECO:0000259" key="4">
    <source>
        <dbReference type="Pfam" id="PF21530"/>
    </source>
</evidence>
<dbReference type="PANTHER" id="PTHR10492">
    <property type="match status" value="1"/>
</dbReference>
<evidence type="ECO:0000256" key="1">
    <source>
        <dbReference type="RuleBase" id="RU363044"/>
    </source>
</evidence>